<dbReference type="AlphaFoldDB" id="A0A2S8HJK7"/>
<dbReference type="EMBL" id="PUIN01000010">
    <property type="protein sequence ID" value="PQP02706.1"/>
    <property type="molecule type" value="Genomic_DNA"/>
</dbReference>
<comment type="caution">
    <text evidence="1">The sequence shown here is derived from an EMBL/GenBank/DDBJ whole genome shotgun (WGS) entry which is preliminary data.</text>
</comment>
<evidence type="ECO:0000313" key="2">
    <source>
        <dbReference type="Proteomes" id="UP000239687"/>
    </source>
</evidence>
<dbReference type="Proteomes" id="UP000239687">
    <property type="component" value="Unassembled WGS sequence"/>
</dbReference>
<reference evidence="1 2" key="1">
    <citation type="submission" date="2018-02" db="EMBL/GenBank/DDBJ databases">
        <title>Draft genome sequencing of Pseudomonas frederiksbergensis 11-D3.</title>
        <authorList>
            <person name="Zheng B.-X."/>
        </authorList>
    </citation>
    <scope>NUCLEOTIDE SEQUENCE [LARGE SCALE GENOMIC DNA]</scope>
    <source>
        <strain evidence="1 2">11-D3</strain>
    </source>
</reference>
<sequence>MSQRARTNVGAGLLAKAVGQFASLLNVPPSSRASPLPQGIYVFLEAAKRRQSAPFCFVAV</sequence>
<protein>
    <submittedName>
        <fullName evidence="1">Uncharacterized protein</fullName>
    </submittedName>
</protein>
<name>A0A2S8HJK7_9PSED</name>
<accession>A0A2S8HJK7</accession>
<organism evidence="1 2">
    <name type="scientific">Pseudomonas frederiksbergensis</name>
    <dbReference type="NCBI Taxonomy" id="104087"/>
    <lineage>
        <taxon>Bacteria</taxon>
        <taxon>Pseudomonadati</taxon>
        <taxon>Pseudomonadota</taxon>
        <taxon>Gammaproteobacteria</taxon>
        <taxon>Pseudomonadales</taxon>
        <taxon>Pseudomonadaceae</taxon>
        <taxon>Pseudomonas</taxon>
    </lineage>
</organism>
<evidence type="ECO:0000313" key="1">
    <source>
        <dbReference type="EMBL" id="PQP02706.1"/>
    </source>
</evidence>
<proteinExistence type="predicted"/>
<gene>
    <name evidence="1" type="ORF">C5612_18075</name>
</gene>